<protein>
    <submittedName>
        <fullName evidence="2">GNAT family N-acetyltransferase</fullName>
    </submittedName>
</protein>
<dbReference type="SUPFAM" id="SSF55729">
    <property type="entry name" value="Acyl-CoA N-acyltransferases (Nat)"/>
    <property type="match status" value="1"/>
</dbReference>
<proteinExistence type="predicted"/>
<sequence length="134" mass="15549">MMIIIDSEELDPMVFKLLSYATSTSKVRDEYDLYVHNPQRILYGYETNGFLVRCIGIEIIDPDECEIKHIAVAEEQRARGIGKKMINYINREYKSIIAETDEDAVVFYEEYGFTVLSPGAVYPGVERFNCKFKR</sequence>
<dbReference type="EMBL" id="JAMQJY010000007">
    <property type="protein sequence ID" value="MCM2677938.1"/>
    <property type="molecule type" value="Genomic_DNA"/>
</dbReference>
<dbReference type="PROSITE" id="PS51186">
    <property type="entry name" value="GNAT"/>
    <property type="match status" value="1"/>
</dbReference>
<gene>
    <name evidence="2" type="ORF">NDM98_22680</name>
</gene>
<name>A0ABT0XRD6_9BACI</name>
<organism evidence="2 3">
    <name type="scientific">Alkalicoccobacillus plakortidis</name>
    <dbReference type="NCBI Taxonomy" id="444060"/>
    <lineage>
        <taxon>Bacteria</taxon>
        <taxon>Bacillati</taxon>
        <taxon>Bacillota</taxon>
        <taxon>Bacilli</taxon>
        <taxon>Bacillales</taxon>
        <taxon>Bacillaceae</taxon>
        <taxon>Alkalicoccobacillus</taxon>
    </lineage>
</organism>
<dbReference type="Pfam" id="PF13508">
    <property type="entry name" value="Acetyltransf_7"/>
    <property type="match status" value="1"/>
</dbReference>
<evidence type="ECO:0000313" key="2">
    <source>
        <dbReference type="EMBL" id="MCM2677938.1"/>
    </source>
</evidence>
<evidence type="ECO:0000313" key="3">
    <source>
        <dbReference type="Proteomes" id="UP001203665"/>
    </source>
</evidence>
<accession>A0ABT0XRD6</accession>
<dbReference type="InterPro" id="IPR016181">
    <property type="entry name" value="Acyl_CoA_acyltransferase"/>
</dbReference>
<dbReference type="Proteomes" id="UP001203665">
    <property type="component" value="Unassembled WGS sequence"/>
</dbReference>
<dbReference type="InterPro" id="IPR000182">
    <property type="entry name" value="GNAT_dom"/>
</dbReference>
<dbReference type="RefSeq" id="WP_251611734.1">
    <property type="nucleotide sequence ID" value="NZ_JAMQJY010000007.1"/>
</dbReference>
<comment type="caution">
    <text evidence="2">The sequence shown here is derived from an EMBL/GenBank/DDBJ whole genome shotgun (WGS) entry which is preliminary data.</text>
</comment>
<feature type="domain" description="N-acetyltransferase" evidence="1">
    <location>
        <begin position="2"/>
        <end position="131"/>
    </location>
</feature>
<reference evidence="2" key="1">
    <citation type="submission" date="2022-06" db="EMBL/GenBank/DDBJ databases">
        <title>Alkalicoccobacillus porphyridii sp. nov., isolated from a marine red alga, Porphyridium purpureum and reclassification of Shouchella plakortidis and Shouchella gibsonii as Alkalicoccobacillus plakortidis comb. nov. and Alkalicoccobacillus gibsonii comb. nov.</title>
        <authorList>
            <person name="Kim K.H."/>
            <person name="Lee J.K."/>
            <person name="Han D.M."/>
            <person name="Baek J.H."/>
            <person name="Jeon C.O."/>
        </authorList>
    </citation>
    <scope>NUCLEOTIDE SEQUENCE</scope>
    <source>
        <strain evidence="2">DSM 19153</strain>
    </source>
</reference>
<dbReference type="Gene3D" id="3.40.630.30">
    <property type="match status" value="1"/>
</dbReference>
<evidence type="ECO:0000259" key="1">
    <source>
        <dbReference type="PROSITE" id="PS51186"/>
    </source>
</evidence>
<keyword evidence="3" id="KW-1185">Reference proteome</keyword>
<dbReference type="CDD" id="cd04301">
    <property type="entry name" value="NAT_SF"/>
    <property type="match status" value="1"/>
</dbReference>